<dbReference type="Proteomes" id="UP000663555">
    <property type="component" value="Chromosome"/>
</dbReference>
<dbReference type="SUPFAM" id="SSF51182">
    <property type="entry name" value="RmlC-like cupins"/>
    <property type="match status" value="1"/>
</dbReference>
<dbReference type="InterPro" id="IPR011051">
    <property type="entry name" value="RmlC_Cupin_sf"/>
</dbReference>
<name>A0ABX7MXT4_9GAMM</name>
<gene>
    <name evidence="2" type="ORF">LPB19_00895</name>
</gene>
<evidence type="ECO:0000313" key="3">
    <source>
        <dbReference type="Proteomes" id="UP000663555"/>
    </source>
</evidence>
<keyword evidence="3" id="KW-1185">Reference proteome</keyword>
<protein>
    <submittedName>
        <fullName evidence="2">DUF861 domain-containing protein</fullName>
    </submittedName>
</protein>
<dbReference type="RefSeq" id="WP_206644220.1">
    <property type="nucleotide sequence ID" value="NZ_CP071247.1"/>
</dbReference>
<dbReference type="PANTHER" id="PTHR40943">
    <property type="entry name" value="CYTOPLASMIC PROTEIN-RELATED"/>
    <property type="match status" value="1"/>
</dbReference>
<reference evidence="2 3" key="1">
    <citation type="submission" date="2021-03" db="EMBL/GenBank/DDBJ databases">
        <title>Genome sequencing of Marinobacter sp. LPB0319.</title>
        <authorList>
            <person name="Kim J."/>
        </authorList>
    </citation>
    <scope>NUCLEOTIDE SEQUENCE [LARGE SCALE GENOMIC DNA]</scope>
    <source>
        <strain evidence="2 3">LPB0319</strain>
    </source>
</reference>
<proteinExistence type="predicted"/>
<dbReference type="InterPro" id="IPR008579">
    <property type="entry name" value="UGlyAH_Cupin_dom"/>
</dbReference>
<evidence type="ECO:0000313" key="2">
    <source>
        <dbReference type="EMBL" id="QSP95013.1"/>
    </source>
</evidence>
<dbReference type="PANTHER" id="PTHR40943:SF2">
    <property type="entry name" value="(S)-UREIDOGLYCINE AMINOHYDROLASE CUPIN DOMAIN-CONTAINING PROTEIN"/>
    <property type="match status" value="1"/>
</dbReference>
<evidence type="ECO:0000259" key="1">
    <source>
        <dbReference type="Pfam" id="PF05899"/>
    </source>
</evidence>
<dbReference type="Gene3D" id="2.60.120.10">
    <property type="entry name" value="Jelly Rolls"/>
    <property type="match status" value="1"/>
</dbReference>
<dbReference type="EMBL" id="CP071247">
    <property type="protein sequence ID" value="QSP95013.1"/>
    <property type="molecule type" value="Genomic_DNA"/>
</dbReference>
<organism evidence="2 3">
    <name type="scientific">Marinobacter salinisoli</name>
    <dbReference type="NCBI Taxonomy" id="2769486"/>
    <lineage>
        <taxon>Bacteria</taxon>
        <taxon>Pseudomonadati</taxon>
        <taxon>Pseudomonadota</taxon>
        <taxon>Gammaproteobacteria</taxon>
        <taxon>Pseudomonadales</taxon>
        <taxon>Marinobacteraceae</taxon>
        <taxon>Marinobacter</taxon>
    </lineage>
</organism>
<feature type="domain" description="(S)-ureidoglycine aminohydrolase cupin" evidence="1">
    <location>
        <begin position="42"/>
        <end position="114"/>
    </location>
</feature>
<accession>A0ABX7MXT4</accession>
<dbReference type="Pfam" id="PF05899">
    <property type="entry name" value="Cupin_3"/>
    <property type="match status" value="1"/>
</dbReference>
<dbReference type="InterPro" id="IPR014710">
    <property type="entry name" value="RmlC-like_jellyroll"/>
</dbReference>
<dbReference type="CDD" id="cd02227">
    <property type="entry name" value="cupin_TM1112-like"/>
    <property type="match status" value="1"/>
</dbReference>
<sequence>MSQITSIFDVTTTGITAENYLPDAAKILSGKPEQNVWNGFSSRDEKFHVGTWDSQAGEWTISYSEDEFCLILEGESVISDKDGNQKTVKAGDQFVIPAGFEGTWSVPSYCKKIYVIYEA</sequence>